<keyword evidence="2" id="KW-1185">Reference proteome</keyword>
<reference evidence="1 2" key="1">
    <citation type="submission" date="2024-04" db="EMBL/GenBank/DDBJ databases">
        <authorList>
            <person name="Waldvogel A.-M."/>
            <person name="Schoenle A."/>
        </authorList>
    </citation>
    <scope>NUCLEOTIDE SEQUENCE [LARGE SCALE GENOMIC DNA]</scope>
</reference>
<dbReference type="EMBL" id="OZ035833">
    <property type="protein sequence ID" value="CAL1573505.1"/>
    <property type="molecule type" value="Genomic_DNA"/>
</dbReference>
<name>A0AAV2JA03_KNICA</name>
<dbReference type="Pfam" id="PF14858">
    <property type="entry name" value="CFAP54_N"/>
    <property type="match status" value="1"/>
</dbReference>
<evidence type="ECO:0000313" key="1">
    <source>
        <dbReference type="EMBL" id="CAL1573505.1"/>
    </source>
</evidence>
<dbReference type="InterPro" id="IPR027912">
    <property type="entry name" value="CFAP54"/>
</dbReference>
<dbReference type="PANTHER" id="PTHR33487">
    <property type="entry name" value="CILIA- AND FLAGELLA-ASSOCIATED PROTEIN 54"/>
    <property type="match status" value="1"/>
</dbReference>
<sequence length="2123" mass="240493">MDLLPASYYGKLDQRNPVIIAFLKEINSFIAVMRKISSSPTRQNNNDFVKGNKILGEVWKKYKSRLPHWFYEEHILQVADVLLELKFSDMALWYGYKPHLQQYTSLDIVDIEDIDHFKALFCPKGLDTDQDSLLMMIRALNGCAMCTFEQVKAHRILSADNLYKLLSVLDTLQIIMQVFQHHNSLCWQIHNASVLIYNICRYLMTQNYSAQVLEYLLWASFAIELSVPLMTSKKVSWLVTLYCAVCQCYYDSDAAVQGEIFARRALVKIYELKNIEEQCEFPVSNENRRSYKEASIKLATMIFKRAVFEAGKTNQFKTKRNVSDMLKAPWPRNPTEQILSSLFEGGAAQFLGVLEALRDSSRLVSSTGASEVVQELLAAGISLLSKSDEENEGQSPASLRAVTSSCSLLELSVAGENKISFEAAVEFIKLLYHNKQPDAFSEHSREMLQLLSCFKGQASDKAELELSLLYYYSCVQKEKQKTVLSVSDELNKLMKTLHKYVHNTDSELDSDLVMSVILFVWEKVMSVIERRPRHLIDFKKFDEWEWCLAVLCDVAFAFEPCTSHYCIMTGEMTLTLCLLLESASKHTRQKTLSCVNFTEGDVGIESSFTLSQKYGMLSPSSLSEERRNQDIFPDVLAFNNTWNRDDFLLVVDLHLYLNAIYYKSFLSLMEENAAAESEILHQIKKNKILKAVYLMQKALREYKMDPVSTNIKNHLEVSTELIRRAGFEERKLYTSTGTLSQCASSKDRDEKDCPPPPPVLTARSDCSFSFVPAPYHPKQKVCWYQLLGHVSEGPTSSNVRLGDVNLVGTGRLIPAESGRCVLKVEGLDPNQKYVFAVAAYNSQGGLVSNSIGETTIPLLASPPLPLLTSWAYLAQVAFKTKQYDAAKRACQILWSHFINSESRANNMHHRAMFIWEQIDRLENCEQMLLAIDLMPWLIEQSDALQAVVVCYALVNPLIYHQISCQPLIQVLTKCLEVLEENLPQLKHKWTGRASEPLMHRIACITYYLYKTFHNLNEDTKAAQLMDCGVNLLQEIYDAQSKRIKTTVVMVKKANSTLKSEKKVNPQLKALLVTINENANTISFHEDHGKIYDFLSSTSIKRAFQEVMKLEQRTLFIESSTLLLQRALEEGETALVIEWGENFAELISKKWTQNNMKHFKKQMMFGNMFCEESVWRTNLNYIVAQAHLALFYESLKQLQEEPPLHRYSQLDPVDFSLANSSVPLRIRRNIQQQSLSERDRTIKADAEARKCDPSYKEEEESSAHEIQRQTAAFILESLTNAVLHLRRAMVLAHRSSHLALQFNAYTRDYYALIVSPLLINAQRRLLERIETFKGPLVPQPHHVKTKEVTGQEVTYKSYAGVQLLCSWIPTQKVVTAKRKALSRIQLIAAEVQRSMALVCVPLDVEDTLYWYRKAVEKTSPCLQFLQHSRLQLRCLLANTQSDYGALVPCKEAKKLTTTFDFSPVVKLAPSAKPCDLIEKDYMTKESVYTLPLSPEHVPSITAAYTSAIKYFHENKHDSLSIVALHDLGNLHFFNGNTKAAHLCWTKAINTALKSPNAMEQWNGMTFGGCSLENRLKLSGIWGCLQAAILNAKIAQYILTTDICNRTNSCLQAAHLFKCVLCCSLAQPQCDLHYASDRIIEELLPGVDFFSDPSRLHLGTTIASLSFVCQWLFSSGHYMKLLPMLALYLYFVGSVCRDVQRTIDCKILKIRALTELGFFTEAVNEFLLLRKGAGFSFGHCIKRDEDQVETTFSHNPNVLENLEMLEDLVNCDFTSAVCALYGSALCLRFKLAQAQLILAISATIFSPLEVPDRENETISIENEEEEDTKLLDLQSAGKPLPLGKLKYLLLEAASSLLKNFAKQLTTYSHVDKVEMSVEFNLLKAKLFCLKGQATLCTEAALSSMMILRSASDNRKAPTSEFEMQSLLKQNGSEPGTLQSIKPPSVDGDSVELIETSERIGCHMWIRCRLTLVHSLTAHDLNTGRGNKLKRETARMIRDGIEECKKWGDPDSQALLMLECAQWGTTTVNESNQIKEIVGLLSGRVNMPPRSAITLAQASILLHEMKAPESVAFLKLSQKLLQTQLNSFNQNIHFDDGGSCVQCCSNFCLPLIHLLHHTTSCIDDMN</sequence>
<evidence type="ECO:0000313" key="2">
    <source>
        <dbReference type="Proteomes" id="UP001497482"/>
    </source>
</evidence>
<dbReference type="GO" id="GO:0060271">
    <property type="term" value="P:cilium assembly"/>
    <property type="evidence" value="ECO:0007669"/>
    <property type="project" value="TreeGrafter"/>
</dbReference>
<organism evidence="1 2">
    <name type="scientific">Knipowitschia caucasica</name>
    <name type="common">Caucasian dwarf goby</name>
    <name type="synonym">Pomatoschistus caucasicus</name>
    <dbReference type="NCBI Taxonomy" id="637954"/>
    <lineage>
        <taxon>Eukaryota</taxon>
        <taxon>Metazoa</taxon>
        <taxon>Chordata</taxon>
        <taxon>Craniata</taxon>
        <taxon>Vertebrata</taxon>
        <taxon>Euteleostomi</taxon>
        <taxon>Actinopterygii</taxon>
        <taxon>Neopterygii</taxon>
        <taxon>Teleostei</taxon>
        <taxon>Neoteleostei</taxon>
        <taxon>Acanthomorphata</taxon>
        <taxon>Gobiaria</taxon>
        <taxon>Gobiiformes</taxon>
        <taxon>Gobioidei</taxon>
        <taxon>Gobiidae</taxon>
        <taxon>Gobiinae</taxon>
        <taxon>Knipowitschia</taxon>
    </lineage>
</organism>
<dbReference type="InterPro" id="IPR036116">
    <property type="entry name" value="FN3_sf"/>
</dbReference>
<dbReference type="Proteomes" id="UP001497482">
    <property type="component" value="Chromosome 11"/>
</dbReference>
<dbReference type="PANTHER" id="PTHR33487:SF1">
    <property type="entry name" value="CILIA- AND FLAGELLA-ASSOCIATED PROTEIN 54"/>
    <property type="match status" value="1"/>
</dbReference>
<proteinExistence type="predicted"/>
<dbReference type="SUPFAM" id="SSF49265">
    <property type="entry name" value="Fibronectin type III"/>
    <property type="match status" value="1"/>
</dbReference>
<gene>
    <name evidence="1" type="ORF">KC01_LOCUS5401</name>
</gene>
<accession>A0AAV2JA03</accession>
<evidence type="ECO:0008006" key="3">
    <source>
        <dbReference type="Google" id="ProtNLM"/>
    </source>
</evidence>
<protein>
    <recommendedName>
        <fullName evidence="3">Cilia- and flagella-associated protein 54</fullName>
    </recommendedName>
</protein>